<dbReference type="Pfam" id="PF13431">
    <property type="entry name" value="TPR_17"/>
    <property type="match status" value="1"/>
</dbReference>
<dbReference type="EMBL" id="AFHG01000030">
    <property type="protein sequence ID" value="EGK72919.1"/>
    <property type="molecule type" value="Genomic_DNA"/>
</dbReference>
<feature type="repeat" description="TPR" evidence="1">
    <location>
        <begin position="95"/>
        <end position="128"/>
    </location>
</feature>
<dbReference type="NCBIfam" id="TIGR02521">
    <property type="entry name" value="type_IV_pilW"/>
    <property type="match status" value="1"/>
</dbReference>
<dbReference type="Pfam" id="PF13432">
    <property type="entry name" value="TPR_16"/>
    <property type="match status" value="1"/>
</dbReference>
<dbReference type="RefSeq" id="WP_008058964.1">
    <property type="nucleotide sequence ID" value="NZ_AFHG01000030.1"/>
</dbReference>
<dbReference type="InterPro" id="IPR028796">
    <property type="entry name" value="BBS8"/>
</dbReference>
<evidence type="ECO:0000313" key="3">
    <source>
        <dbReference type="EMBL" id="EGK72919.1"/>
    </source>
</evidence>
<keyword evidence="4" id="KW-1185">Reference proteome</keyword>
<dbReference type="Gene3D" id="1.25.40.10">
    <property type="entry name" value="Tetratricopeptide repeat domain"/>
    <property type="match status" value="1"/>
</dbReference>
<gene>
    <name evidence="3" type="ORF">METUNv1_00753</name>
</gene>
<name>F5R9C8_METUF</name>
<feature type="chain" id="PRO_5003327125" evidence="2">
    <location>
        <begin position="25"/>
        <end position="278"/>
    </location>
</feature>
<dbReference type="PANTHER" id="PTHR44177:SF1">
    <property type="entry name" value="TETRATRICOPEPTIDE REPEAT PROTEIN 8"/>
    <property type="match status" value="1"/>
</dbReference>
<evidence type="ECO:0000256" key="2">
    <source>
        <dbReference type="SAM" id="SignalP"/>
    </source>
</evidence>
<dbReference type="InterPro" id="IPR019734">
    <property type="entry name" value="TPR_rpt"/>
</dbReference>
<dbReference type="Proteomes" id="UP000005019">
    <property type="component" value="Unassembled WGS sequence"/>
</dbReference>
<keyword evidence="1" id="KW-0802">TPR repeat</keyword>
<dbReference type="STRING" id="1000565.METUNv1_00753"/>
<dbReference type="InterPro" id="IPR013360">
    <property type="entry name" value="Pilus_4_PilW"/>
</dbReference>
<sequence>MKRLFSCALAALSAAWLLSGCAGGQPAAAPGVAAQSQQPSTPVSEYKPVETITTGSSRTRAKSHTELGLAYLEAGNVAVALEEGRLAVRDDSSYGPAYNLMGLAHLYLQERQQARENFEKALRLAPSDPDINNNFGWFLCQDGDTARAMQLFNNAIKNPLYASPTRPYTNAGLCAMRSGDLQTAEVNFLRAINADSTNVQALYNLALLFYRKGNYYEARKYVSDFHAQRDPVAESLWLALRIERKLGDKVSEAGFAGQLRRRFAGTPEHQALMQGKYD</sequence>
<keyword evidence="2" id="KW-0732">Signal</keyword>
<dbReference type="PANTHER" id="PTHR44177">
    <property type="entry name" value="TETRATRICOPEPTIDE REPEAT PROTEIN 8"/>
    <property type="match status" value="1"/>
</dbReference>
<evidence type="ECO:0000313" key="4">
    <source>
        <dbReference type="Proteomes" id="UP000005019"/>
    </source>
</evidence>
<protein>
    <submittedName>
        <fullName evidence="3">Type IV fimbrial biogenesis protein</fullName>
    </submittedName>
</protein>
<accession>F5R9C8</accession>
<dbReference type="SUPFAM" id="SSF48452">
    <property type="entry name" value="TPR-like"/>
    <property type="match status" value="1"/>
</dbReference>
<dbReference type="eggNOG" id="COG3063">
    <property type="taxonomic scope" value="Bacteria"/>
</dbReference>
<dbReference type="InterPro" id="IPR011990">
    <property type="entry name" value="TPR-like_helical_dom_sf"/>
</dbReference>
<organism evidence="3 4">
    <name type="scientific">Methyloversatilis universalis (strain ATCC BAA-1314 / DSM 25237 / JCM 13912 / CCUG 52030 / FAM5)</name>
    <dbReference type="NCBI Taxonomy" id="1000565"/>
    <lineage>
        <taxon>Bacteria</taxon>
        <taxon>Pseudomonadati</taxon>
        <taxon>Pseudomonadota</taxon>
        <taxon>Betaproteobacteria</taxon>
        <taxon>Nitrosomonadales</taxon>
        <taxon>Sterolibacteriaceae</taxon>
        <taxon>Methyloversatilis</taxon>
    </lineage>
</organism>
<dbReference type="SMART" id="SM00028">
    <property type="entry name" value="TPR"/>
    <property type="match status" value="4"/>
</dbReference>
<reference evidence="3 4" key="1">
    <citation type="journal article" date="2011" name="J. Bacteriol.">
        <title>Genome sequence of Methyloversatilis universalis FAM5T, a methylotrophic representative of the order Rhodocyclales.</title>
        <authorList>
            <person name="Kittichotirat W."/>
            <person name="Good N.M."/>
            <person name="Hall R."/>
            <person name="Bringel F."/>
            <person name="Lajus A."/>
            <person name="Medigue C."/>
            <person name="Smalley N.E."/>
            <person name="Beck D."/>
            <person name="Bumgarner R."/>
            <person name="Vuilleumier S."/>
            <person name="Kalyuzhnaya M.G."/>
        </authorList>
    </citation>
    <scope>NUCLEOTIDE SEQUENCE [LARGE SCALE GENOMIC DNA]</scope>
    <source>
        <strain evidence="4">ATCC BAA-1314 / JCM 13912 / FAM5</strain>
    </source>
</reference>
<dbReference type="AlphaFoldDB" id="F5R9C8"/>
<dbReference type="PROSITE" id="PS51257">
    <property type="entry name" value="PROKAR_LIPOPROTEIN"/>
    <property type="match status" value="1"/>
</dbReference>
<proteinExistence type="predicted"/>
<evidence type="ECO:0000256" key="1">
    <source>
        <dbReference type="PROSITE-ProRule" id="PRU00339"/>
    </source>
</evidence>
<feature type="signal peptide" evidence="2">
    <location>
        <begin position="1"/>
        <end position="24"/>
    </location>
</feature>
<dbReference type="PROSITE" id="PS50005">
    <property type="entry name" value="TPR"/>
    <property type="match status" value="1"/>
</dbReference>
<comment type="caution">
    <text evidence="3">The sequence shown here is derived from an EMBL/GenBank/DDBJ whole genome shotgun (WGS) entry which is preliminary data.</text>
</comment>